<accession>A0A381WYA2</accession>
<protein>
    <submittedName>
        <fullName evidence="1">Uncharacterized protein</fullName>
    </submittedName>
</protein>
<reference evidence="1" key="1">
    <citation type="submission" date="2018-05" db="EMBL/GenBank/DDBJ databases">
        <authorList>
            <person name="Lanie J.A."/>
            <person name="Ng W.-L."/>
            <person name="Kazmierczak K.M."/>
            <person name="Andrzejewski T.M."/>
            <person name="Davidsen T.M."/>
            <person name="Wayne K.J."/>
            <person name="Tettelin H."/>
            <person name="Glass J.I."/>
            <person name="Rusch D."/>
            <person name="Podicherti R."/>
            <person name="Tsui H.-C.T."/>
            <person name="Winkler M.E."/>
        </authorList>
    </citation>
    <scope>NUCLEOTIDE SEQUENCE</scope>
</reference>
<sequence>MRTRLRRWVKLIYRFIKKWVLWLYKTLRYWIFKRYRITVSFNNEYGDGDDRTYIAKKIMIQKEKHLKFRDDDGNLVEHRSAGGLNFIIEDYEYESKDS</sequence>
<proteinExistence type="predicted"/>
<gene>
    <name evidence="1" type="ORF">METZ01_LOCUS110102</name>
</gene>
<dbReference type="AlphaFoldDB" id="A0A381WYA2"/>
<name>A0A381WYA2_9ZZZZ</name>
<dbReference type="EMBL" id="UINC01013212">
    <property type="protein sequence ID" value="SVA57248.1"/>
    <property type="molecule type" value="Genomic_DNA"/>
</dbReference>
<evidence type="ECO:0000313" key="1">
    <source>
        <dbReference type="EMBL" id="SVA57248.1"/>
    </source>
</evidence>
<organism evidence="1">
    <name type="scientific">marine metagenome</name>
    <dbReference type="NCBI Taxonomy" id="408172"/>
    <lineage>
        <taxon>unclassified sequences</taxon>
        <taxon>metagenomes</taxon>
        <taxon>ecological metagenomes</taxon>
    </lineage>
</organism>